<dbReference type="Pfam" id="PF11797">
    <property type="entry name" value="WxLIP_HBD"/>
    <property type="match status" value="1"/>
</dbReference>
<evidence type="ECO:0000259" key="2">
    <source>
        <dbReference type="Pfam" id="PF06030"/>
    </source>
</evidence>
<sequence length="339" mass="38173">MKRWGVGCLIVLLYGLLVWMTPSDSFAEDRVNFSVEAVPNAYQVDSGVTYFDLRMPAQQKTNLQVRIYNHGPADHTFLTSIRNATTNNNGLIVYDQKKSVPLASTSLTDLIKPNTQSTFIKGGESKIVSLPLEVSNELDGTLLAGIRIESKPEGETTNDNTIGIQNRHAYVIGLKVRSSIKETAPLITYEGVQAKSSFSRPTVFVKLANQAPTISKTMKFEAIVTKGKKVVVRKQMDVRFAPSIYMKTPIETTGILEPGTYHINIRVEGESKTWKWKDSFKITKRQANQMKEQIPDRDIEKNSNSFVGEWSKELMMASTLIIFLLIGYIYRLKKQQRQA</sequence>
<proteinExistence type="predicted"/>
<name>A0A0V8GDX1_9BACL</name>
<feature type="domain" description="WxL Interacting Protein host binding" evidence="3">
    <location>
        <begin position="160"/>
        <end position="290"/>
    </location>
</feature>
<dbReference type="RefSeq" id="WP_058265647.1">
    <property type="nucleotide sequence ID" value="NZ_FMYN01000004.1"/>
</dbReference>
<comment type="caution">
    <text evidence="4">The sequence shown here is derived from an EMBL/GenBank/DDBJ whole genome shotgun (WGS) entry which is preliminary data.</text>
</comment>
<dbReference type="InterPro" id="IPR021759">
    <property type="entry name" value="WxLIP_HBD"/>
</dbReference>
<evidence type="ECO:0000313" key="5">
    <source>
        <dbReference type="Proteomes" id="UP000053797"/>
    </source>
</evidence>
<organism evidence="4 5">
    <name type="scientific">Exiguobacterium indicum</name>
    <dbReference type="NCBI Taxonomy" id="296995"/>
    <lineage>
        <taxon>Bacteria</taxon>
        <taxon>Bacillati</taxon>
        <taxon>Bacillota</taxon>
        <taxon>Bacilli</taxon>
        <taxon>Bacillales</taxon>
        <taxon>Bacillales Family XII. Incertae Sedis</taxon>
        <taxon>Exiguobacterium</taxon>
    </lineage>
</organism>
<accession>A0A0V8GDX1</accession>
<dbReference type="Proteomes" id="UP000053797">
    <property type="component" value="Unassembled WGS sequence"/>
</dbReference>
<feature type="domain" description="WxL Interacting Protein peptidoglycan binding" evidence="2">
    <location>
        <begin position="33"/>
        <end position="149"/>
    </location>
</feature>
<dbReference type="AlphaFoldDB" id="A0A0V8GDX1"/>
<keyword evidence="1" id="KW-0472">Membrane</keyword>
<evidence type="ECO:0000259" key="3">
    <source>
        <dbReference type="Pfam" id="PF11797"/>
    </source>
</evidence>
<keyword evidence="1" id="KW-1133">Transmembrane helix</keyword>
<keyword evidence="1" id="KW-0812">Transmembrane</keyword>
<dbReference type="InterPro" id="IPR010317">
    <property type="entry name" value="WxLIP_PGBD"/>
</dbReference>
<reference evidence="4 5" key="1">
    <citation type="journal article" date="2015" name="Int. J. Syst. Evol. Microbiol.">
        <title>Exiguobacterium enclense sp. nov., isolated from sediment.</title>
        <authorList>
            <person name="Dastager S.G."/>
            <person name="Mawlankar R."/>
            <person name="Sonalkar V.V."/>
            <person name="Thorat M.N."/>
            <person name="Mual P."/>
            <person name="Verma A."/>
            <person name="Krishnamurthi S."/>
            <person name="Tang S.K."/>
            <person name="Li W.J."/>
        </authorList>
    </citation>
    <scope>NUCLEOTIDE SEQUENCE [LARGE SCALE GENOMIC DNA]</scope>
    <source>
        <strain evidence="4 5">NIO-1109</strain>
    </source>
</reference>
<dbReference type="OrthoDB" id="2148359at2"/>
<feature type="transmembrane region" description="Helical" evidence="1">
    <location>
        <begin position="314"/>
        <end position="332"/>
    </location>
</feature>
<dbReference type="EMBL" id="LNQL01000004">
    <property type="protein sequence ID" value="KSU48351.1"/>
    <property type="molecule type" value="Genomic_DNA"/>
</dbReference>
<evidence type="ECO:0000313" key="4">
    <source>
        <dbReference type="EMBL" id="KSU48351.1"/>
    </source>
</evidence>
<protein>
    <submittedName>
        <fullName evidence="4">Uncharacterized protein</fullName>
    </submittedName>
</protein>
<gene>
    <name evidence="4" type="ORF">AS033_12055</name>
</gene>
<evidence type="ECO:0000256" key="1">
    <source>
        <dbReference type="SAM" id="Phobius"/>
    </source>
</evidence>
<dbReference type="Pfam" id="PF06030">
    <property type="entry name" value="WxLIP_PGBD"/>
    <property type="match status" value="1"/>
</dbReference>